<name>A0A0C3GBF7_PILCF</name>
<protein>
    <recommendedName>
        <fullName evidence="1">non-specific serine/threonine protein kinase</fullName>
        <ecNumber evidence="1">2.7.11.1</ecNumber>
    </recommendedName>
</protein>
<keyword evidence="2 4" id="KW-0547">Nucleotide-binding</keyword>
<evidence type="ECO:0000313" key="7">
    <source>
        <dbReference type="EMBL" id="KIM87966.1"/>
    </source>
</evidence>
<accession>A0A0C3GBF7</accession>
<dbReference type="CDD" id="cd14016">
    <property type="entry name" value="STKc_CK1"/>
    <property type="match status" value="1"/>
</dbReference>
<dbReference type="InterPro" id="IPR011009">
    <property type="entry name" value="Kinase-like_dom_sf"/>
</dbReference>
<dbReference type="InterPro" id="IPR008271">
    <property type="entry name" value="Ser/Thr_kinase_AS"/>
</dbReference>
<feature type="binding site" evidence="4">
    <location>
        <position position="52"/>
    </location>
    <ligand>
        <name>ATP</name>
        <dbReference type="ChEBI" id="CHEBI:30616"/>
    </ligand>
</feature>
<dbReference type="SMART" id="SM00220">
    <property type="entry name" value="S_TKc"/>
    <property type="match status" value="1"/>
</dbReference>
<dbReference type="STRING" id="765440.A0A0C3GBF7"/>
<keyword evidence="5" id="KW-0808">Transferase</keyword>
<evidence type="ECO:0000259" key="6">
    <source>
        <dbReference type="PROSITE" id="PS50011"/>
    </source>
</evidence>
<reference evidence="8" key="2">
    <citation type="submission" date="2015-01" db="EMBL/GenBank/DDBJ databases">
        <title>Evolutionary Origins and Diversification of the Mycorrhizal Mutualists.</title>
        <authorList>
            <consortium name="DOE Joint Genome Institute"/>
            <consortium name="Mycorrhizal Genomics Consortium"/>
            <person name="Kohler A."/>
            <person name="Kuo A."/>
            <person name="Nagy L.G."/>
            <person name="Floudas D."/>
            <person name="Copeland A."/>
            <person name="Barry K.W."/>
            <person name="Cichocki N."/>
            <person name="Veneault-Fourrey C."/>
            <person name="LaButti K."/>
            <person name="Lindquist E.A."/>
            <person name="Lipzen A."/>
            <person name="Lundell T."/>
            <person name="Morin E."/>
            <person name="Murat C."/>
            <person name="Riley R."/>
            <person name="Ohm R."/>
            <person name="Sun H."/>
            <person name="Tunlid A."/>
            <person name="Henrissat B."/>
            <person name="Grigoriev I.V."/>
            <person name="Hibbett D.S."/>
            <person name="Martin F."/>
        </authorList>
    </citation>
    <scope>NUCLEOTIDE SEQUENCE [LARGE SCALE GENOMIC DNA]</scope>
    <source>
        <strain evidence="8">F 1598</strain>
    </source>
</reference>
<sequence>MQPGVGLDDEFRGLDVVRVGGKYRLREQIGSGSFSIVYHGVNIVSKEDIAIKLESIDTEFPQLQHEYRVYKNIAGGIGIPSIRWFGTEGDYNTLVLERLGPSLEDIFNRFDRKFSLKTVLLLADQMISRIEYVHSCHFIHGDIKPANFLMGANDYDHQVYIIDFGLAKRYRDPNTHLHIPYKENCPPVGTTPYISINNHLGVEQSCCDDLESLAYVLLRLALMCSVCPPEFGTFLDYVRTLAFDEKLDYDYIRQLFHELLVREGHQYGHPFPDGTIDVSQRDRRAAARVKVNR</sequence>
<dbReference type="EMBL" id="KN832978">
    <property type="protein sequence ID" value="KIM87966.1"/>
    <property type="molecule type" value="Genomic_DNA"/>
</dbReference>
<dbReference type="HOGENOM" id="CLU_019279_2_7_1"/>
<keyword evidence="5" id="KW-0418">Kinase</keyword>
<evidence type="ECO:0000313" key="8">
    <source>
        <dbReference type="Proteomes" id="UP000054166"/>
    </source>
</evidence>
<dbReference type="PROSITE" id="PS00107">
    <property type="entry name" value="PROTEIN_KINASE_ATP"/>
    <property type="match status" value="1"/>
</dbReference>
<dbReference type="EC" id="2.7.11.1" evidence="1"/>
<dbReference type="InParanoid" id="A0A0C3GBF7"/>
<keyword evidence="5" id="KW-0723">Serine/threonine-protein kinase</keyword>
<keyword evidence="8" id="KW-1185">Reference proteome</keyword>
<dbReference type="PROSITE" id="PS00108">
    <property type="entry name" value="PROTEIN_KINASE_ST"/>
    <property type="match status" value="1"/>
</dbReference>
<dbReference type="Pfam" id="PF00069">
    <property type="entry name" value="Pkinase"/>
    <property type="match status" value="1"/>
</dbReference>
<dbReference type="PANTHER" id="PTHR11909">
    <property type="entry name" value="CASEIN KINASE-RELATED"/>
    <property type="match status" value="1"/>
</dbReference>
<dbReference type="AlphaFoldDB" id="A0A0C3GBF7"/>
<dbReference type="OrthoDB" id="3203292at2759"/>
<dbReference type="SUPFAM" id="SSF56112">
    <property type="entry name" value="Protein kinase-like (PK-like)"/>
    <property type="match status" value="1"/>
</dbReference>
<dbReference type="InterPro" id="IPR017441">
    <property type="entry name" value="Protein_kinase_ATP_BS"/>
</dbReference>
<gene>
    <name evidence="7" type="ORF">PILCRDRAFT_3674</name>
</gene>
<proteinExistence type="inferred from homology"/>
<dbReference type="InterPro" id="IPR000719">
    <property type="entry name" value="Prot_kinase_dom"/>
</dbReference>
<keyword evidence="3 4" id="KW-0067">ATP-binding</keyword>
<dbReference type="PROSITE" id="PS50011">
    <property type="entry name" value="PROTEIN_KINASE_DOM"/>
    <property type="match status" value="1"/>
</dbReference>
<evidence type="ECO:0000256" key="5">
    <source>
        <dbReference type="RuleBase" id="RU000304"/>
    </source>
</evidence>
<dbReference type="GO" id="GO:0004674">
    <property type="term" value="F:protein serine/threonine kinase activity"/>
    <property type="evidence" value="ECO:0007669"/>
    <property type="project" value="UniProtKB-KW"/>
</dbReference>
<dbReference type="GO" id="GO:0005524">
    <property type="term" value="F:ATP binding"/>
    <property type="evidence" value="ECO:0007669"/>
    <property type="project" value="UniProtKB-UniRule"/>
</dbReference>
<reference evidence="7 8" key="1">
    <citation type="submission" date="2014-04" db="EMBL/GenBank/DDBJ databases">
        <authorList>
            <consortium name="DOE Joint Genome Institute"/>
            <person name="Kuo A."/>
            <person name="Tarkka M."/>
            <person name="Buscot F."/>
            <person name="Kohler A."/>
            <person name="Nagy L.G."/>
            <person name="Floudas D."/>
            <person name="Copeland A."/>
            <person name="Barry K.W."/>
            <person name="Cichocki N."/>
            <person name="Veneault-Fourrey C."/>
            <person name="LaButti K."/>
            <person name="Lindquist E.A."/>
            <person name="Lipzen A."/>
            <person name="Lundell T."/>
            <person name="Morin E."/>
            <person name="Murat C."/>
            <person name="Sun H."/>
            <person name="Tunlid A."/>
            <person name="Henrissat B."/>
            <person name="Grigoriev I.V."/>
            <person name="Hibbett D.S."/>
            <person name="Martin F."/>
            <person name="Nordberg H.P."/>
            <person name="Cantor M.N."/>
            <person name="Hua S.X."/>
        </authorList>
    </citation>
    <scope>NUCLEOTIDE SEQUENCE [LARGE SCALE GENOMIC DNA]</scope>
    <source>
        <strain evidence="7 8">F 1598</strain>
    </source>
</reference>
<organism evidence="7 8">
    <name type="scientific">Piloderma croceum (strain F 1598)</name>
    <dbReference type="NCBI Taxonomy" id="765440"/>
    <lineage>
        <taxon>Eukaryota</taxon>
        <taxon>Fungi</taxon>
        <taxon>Dikarya</taxon>
        <taxon>Basidiomycota</taxon>
        <taxon>Agaricomycotina</taxon>
        <taxon>Agaricomycetes</taxon>
        <taxon>Agaricomycetidae</taxon>
        <taxon>Atheliales</taxon>
        <taxon>Atheliaceae</taxon>
        <taxon>Piloderma</taxon>
    </lineage>
</organism>
<comment type="similarity">
    <text evidence="5">Belongs to the protein kinase superfamily.</text>
</comment>
<evidence type="ECO:0000256" key="4">
    <source>
        <dbReference type="PROSITE-ProRule" id="PRU10141"/>
    </source>
</evidence>
<evidence type="ECO:0000256" key="2">
    <source>
        <dbReference type="ARBA" id="ARBA00022741"/>
    </source>
</evidence>
<evidence type="ECO:0000256" key="1">
    <source>
        <dbReference type="ARBA" id="ARBA00012513"/>
    </source>
</evidence>
<evidence type="ECO:0000256" key="3">
    <source>
        <dbReference type="ARBA" id="ARBA00022840"/>
    </source>
</evidence>
<dbReference type="Gene3D" id="1.10.510.10">
    <property type="entry name" value="Transferase(Phosphotransferase) domain 1"/>
    <property type="match status" value="1"/>
</dbReference>
<dbReference type="InterPro" id="IPR050235">
    <property type="entry name" value="CK1_Ser-Thr_kinase"/>
</dbReference>
<feature type="domain" description="Protein kinase" evidence="6">
    <location>
        <begin position="23"/>
        <end position="293"/>
    </location>
</feature>
<dbReference type="Proteomes" id="UP000054166">
    <property type="component" value="Unassembled WGS sequence"/>
</dbReference>